<dbReference type="PANTHER" id="PTHR37828:SF1">
    <property type="entry name" value="YCII-RELATED DOMAIN-CONTAINING PROTEIN"/>
    <property type="match status" value="1"/>
</dbReference>
<comment type="similarity">
    <text evidence="1">Belongs to the YciI family.</text>
</comment>
<dbReference type="EMBL" id="ABIB01000004">
    <property type="protein sequence ID" value="EDP96444.1"/>
    <property type="molecule type" value="Genomic_DNA"/>
</dbReference>
<reference evidence="3 4" key="1">
    <citation type="journal article" date="2011" name="J. Bacteriol.">
        <title>Genome sequence of the algicidal bacterium Kordia algicida OT-1.</title>
        <authorList>
            <person name="Lee H.S."/>
            <person name="Kang S.G."/>
            <person name="Kwon K.K."/>
            <person name="Lee J.H."/>
            <person name="Kim S.J."/>
        </authorList>
    </citation>
    <scope>NUCLEOTIDE SEQUENCE [LARGE SCALE GENOMIC DNA]</scope>
    <source>
        <strain evidence="3 4">OT-1</strain>
    </source>
</reference>
<dbReference type="eggNOG" id="COG2350">
    <property type="taxonomic scope" value="Bacteria"/>
</dbReference>
<dbReference type="Proteomes" id="UP000002945">
    <property type="component" value="Unassembled WGS sequence"/>
</dbReference>
<sequence length="96" mass="11086">MYIISLTYKVPLETIDQHLDAHIQYLNTQYELGNFHASGRKVPRTGGVILSKMTDKLKLATILEQDPFKIHDLADYEITEFVPSKTCVEWSFLKEV</sequence>
<dbReference type="AlphaFoldDB" id="A9DVN3"/>
<name>A9DVN3_9FLAO</name>
<evidence type="ECO:0000313" key="3">
    <source>
        <dbReference type="EMBL" id="EDP96444.1"/>
    </source>
</evidence>
<evidence type="ECO:0000313" key="4">
    <source>
        <dbReference type="Proteomes" id="UP000002945"/>
    </source>
</evidence>
<dbReference type="HOGENOM" id="CLU_110355_6_1_10"/>
<protein>
    <recommendedName>
        <fullName evidence="2">YCII-related domain-containing protein</fullName>
    </recommendedName>
</protein>
<keyword evidence="4" id="KW-1185">Reference proteome</keyword>
<dbReference type="SUPFAM" id="SSF54909">
    <property type="entry name" value="Dimeric alpha+beta barrel"/>
    <property type="match status" value="1"/>
</dbReference>
<dbReference type="RefSeq" id="WP_007093274.1">
    <property type="nucleotide sequence ID" value="NZ_CP142125.1"/>
</dbReference>
<organism evidence="3 4">
    <name type="scientific">Kordia algicida OT-1</name>
    <dbReference type="NCBI Taxonomy" id="391587"/>
    <lineage>
        <taxon>Bacteria</taxon>
        <taxon>Pseudomonadati</taxon>
        <taxon>Bacteroidota</taxon>
        <taxon>Flavobacteriia</taxon>
        <taxon>Flavobacteriales</taxon>
        <taxon>Flavobacteriaceae</taxon>
        <taxon>Kordia</taxon>
    </lineage>
</organism>
<dbReference type="InterPro" id="IPR005545">
    <property type="entry name" value="YCII"/>
</dbReference>
<comment type="caution">
    <text evidence="3">The sequence shown here is derived from an EMBL/GenBank/DDBJ whole genome shotgun (WGS) entry which is preliminary data.</text>
</comment>
<evidence type="ECO:0000256" key="1">
    <source>
        <dbReference type="ARBA" id="ARBA00007689"/>
    </source>
</evidence>
<dbReference type="InterPro" id="IPR011008">
    <property type="entry name" value="Dimeric_a/b-barrel"/>
</dbReference>
<feature type="domain" description="YCII-related" evidence="2">
    <location>
        <begin position="1"/>
        <end position="81"/>
    </location>
</feature>
<dbReference type="PANTHER" id="PTHR37828">
    <property type="entry name" value="GSR2449 PROTEIN"/>
    <property type="match status" value="1"/>
</dbReference>
<dbReference type="STRING" id="391587.KAOT1_03507"/>
<dbReference type="OrthoDB" id="9814407at2"/>
<accession>A9DVN3</accession>
<dbReference type="Pfam" id="PF03795">
    <property type="entry name" value="YCII"/>
    <property type="match status" value="1"/>
</dbReference>
<proteinExistence type="inferred from homology"/>
<evidence type="ECO:0000259" key="2">
    <source>
        <dbReference type="Pfam" id="PF03795"/>
    </source>
</evidence>
<gene>
    <name evidence="3" type="ORF">KAOT1_03507</name>
</gene>